<dbReference type="PROSITE" id="PS00463">
    <property type="entry name" value="ZN2_CY6_FUNGAL_1"/>
    <property type="match status" value="1"/>
</dbReference>
<feature type="domain" description="Zn(2)-C6 fungal-type" evidence="8">
    <location>
        <begin position="616"/>
        <end position="652"/>
    </location>
</feature>
<dbReference type="InterPro" id="IPR051209">
    <property type="entry name" value="FAD-bind_Monooxygenase_sf"/>
</dbReference>
<feature type="compositionally biased region" description="Polar residues" evidence="7">
    <location>
        <begin position="1"/>
        <end position="10"/>
    </location>
</feature>
<dbReference type="GO" id="GO:0003677">
    <property type="term" value="F:DNA binding"/>
    <property type="evidence" value="ECO:0007669"/>
    <property type="project" value="InterPro"/>
</dbReference>
<dbReference type="AlphaFoldDB" id="A0A370T8S0"/>
<name>A0A370T8S0_9HELO</name>
<evidence type="ECO:0000313" key="9">
    <source>
        <dbReference type="EMBL" id="RDL29818.1"/>
    </source>
</evidence>
<dbReference type="PROSITE" id="PS50048">
    <property type="entry name" value="ZN2_CY6_FUNGAL_2"/>
    <property type="match status" value="1"/>
</dbReference>
<dbReference type="SMART" id="SM00906">
    <property type="entry name" value="Fungal_trans"/>
    <property type="match status" value="1"/>
</dbReference>
<dbReference type="PANTHER" id="PTHR42877">
    <property type="entry name" value="L-ORNITHINE N(5)-MONOOXYGENASE-RELATED"/>
    <property type="match status" value="1"/>
</dbReference>
<evidence type="ECO:0000256" key="3">
    <source>
        <dbReference type="ARBA" id="ARBA00022723"/>
    </source>
</evidence>
<dbReference type="GO" id="GO:0050661">
    <property type="term" value="F:NADP binding"/>
    <property type="evidence" value="ECO:0007669"/>
    <property type="project" value="InterPro"/>
</dbReference>
<keyword evidence="10" id="KW-1185">Reference proteome</keyword>
<dbReference type="CDD" id="cd12148">
    <property type="entry name" value="fungal_TF_MHR"/>
    <property type="match status" value="1"/>
</dbReference>
<evidence type="ECO:0000313" key="10">
    <source>
        <dbReference type="Proteomes" id="UP000254866"/>
    </source>
</evidence>
<evidence type="ECO:0000256" key="4">
    <source>
        <dbReference type="ARBA" id="ARBA00022827"/>
    </source>
</evidence>
<protein>
    <recommendedName>
        <fullName evidence="8">Zn(2)-C6 fungal-type domain-containing protein</fullName>
    </recommendedName>
</protein>
<evidence type="ECO:0000256" key="6">
    <source>
        <dbReference type="ARBA" id="ARBA00023242"/>
    </source>
</evidence>
<dbReference type="InterPro" id="IPR001138">
    <property type="entry name" value="Zn2Cys6_DnaBD"/>
</dbReference>
<keyword evidence="4" id="KW-0274">FAD</keyword>
<keyword evidence="3" id="KW-0479">Metal-binding</keyword>
<sequence length="1251" mass="139382">MTINYGSNEALSAKVPDNGEVPSIGAPQADGHLSTILNGTKASHTNGTSSPSKYAIPLNNQLAFTPRKLRVITIGAGYSGLMVAHKFQHRFPEMQDIIEHKIFEGRSEVGGTWLVNTYPGVQCDVPAQIYAFPFDPNPNWSHFYASGAEIQEYIKATVKKWNLDRDIQLNTQVTKAEWQAEEGVWKVSVVHDGKARDEYAEILISAQGVLLHHHWPEIPGLKDFKGHVTHSANWDHDYDYSNKRIAVIGNGSSGIQIVPQMAKLPGTDVTNFIRGPTWVTYRVSPSTHLGRPSDESNPSYLESEKKEFAENPTTMRDHRRAIISRSTKAFRMFIKGSDTNIEGQKFAVAQMSEKLGHDPVLCEKLIPKWDLGCRRVTPGPGYLESFLLPNCHLTDSGITKISENAVHTADGKVHEVDVVVCATGFDTSHCPHYPIIGAGGVDLAKSWKDDARSYLSVLSADMPNYFIMSGPNAVAGHGSLIEVMNWTSDYFVKWIQKIATEDIKSIAPKHSIVEAFNQYGDEILKTLVWTSDCKSWYKRGTVDGRVTALFGGTNILYKRIIENIRGEDFDIEYRSPNRFKFFGTGFTPYEVDDKNDMACWIEQSVNAPKRKRAGLVCVTCHERKIKCDLQNDIDSVHKRCSNCATNGQECRVRASKRGYHRAQQTQAPSPRAQSGPVDELPSALYTPPQSTATDERISIDYTQPTITPRGPDSYPSRHEGSHDQYAALAINPIDVPAASQIGAGAPAEGRSVASPQSSRSKATEAYLGDAGFLQVFTQDYRDYASGRQPGPRGGSLSLGLPGPDLQQSFTETYFKYCYPWCPVLDQDTLFTDLARSPLLANALALASSHIQPPVIPSTKPATYYSQAKQMFYDDDEADPVTCLQAICLFYWWSPRPSSQVQRDGAWWWSAVGIRQAQQMGFYREPKPDHPNSSSMDRGLRRRIWWTFFARERVTAICQSRPCLIDPADCDIPLPTLEDFPDPTNPKAEIFIYWVRLCAIMGRVAKYRSQVTGVAGLPFPTQLTEELIDWVQSLPSHLKLPVESSFTTNFNRDVHQLHLQYLAVIIVLYLSPSSQPLPRAHVAAMMAASCVARIFKDYLARGGIRFLMPVSGWMCGIAMLALLRASLEQPTQHAEEDMKILVFTLKELRASYPVADVFLQGFERLRAESASASGEDDNYTAASDPTSSVNESIDWIRYFPFMTAQTSGLASILLSNHKDAALLDDPWLGTMPLQLQDLFGAFEGFPSYIPVF</sequence>
<comment type="similarity">
    <text evidence="1">Belongs to the FAD-binding monooxygenase family.</text>
</comment>
<dbReference type="OrthoDB" id="74360at2759"/>
<feature type="region of interest" description="Disordered" evidence="7">
    <location>
        <begin position="655"/>
        <end position="720"/>
    </location>
</feature>
<dbReference type="PANTHER" id="PTHR42877:SF2">
    <property type="entry name" value="FAD_NAD(P)-BINDING DOMAIN-CONTAINING PROTEIN"/>
    <property type="match status" value="1"/>
</dbReference>
<proteinExistence type="inferred from homology"/>
<dbReference type="GO" id="GO:0006351">
    <property type="term" value="P:DNA-templated transcription"/>
    <property type="evidence" value="ECO:0007669"/>
    <property type="project" value="InterPro"/>
</dbReference>
<keyword evidence="2" id="KW-0285">Flavoprotein</keyword>
<dbReference type="Proteomes" id="UP000254866">
    <property type="component" value="Unassembled WGS sequence"/>
</dbReference>
<dbReference type="GeneID" id="43603532"/>
<accession>A0A370T8S0</accession>
<dbReference type="Gene3D" id="4.10.240.10">
    <property type="entry name" value="Zn(2)-C6 fungal-type DNA-binding domain"/>
    <property type="match status" value="1"/>
</dbReference>
<evidence type="ECO:0000256" key="5">
    <source>
        <dbReference type="ARBA" id="ARBA00023002"/>
    </source>
</evidence>
<dbReference type="InterPro" id="IPR036864">
    <property type="entry name" value="Zn2-C6_fun-type_DNA-bd_sf"/>
</dbReference>
<organism evidence="9 10">
    <name type="scientific">Venustampulla echinocandica</name>
    <dbReference type="NCBI Taxonomy" id="2656787"/>
    <lineage>
        <taxon>Eukaryota</taxon>
        <taxon>Fungi</taxon>
        <taxon>Dikarya</taxon>
        <taxon>Ascomycota</taxon>
        <taxon>Pezizomycotina</taxon>
        <taxon>Leotiomycetes</taxon>
        <taxon>Helotiales</taxon>
        <taxon>Pleuroascaceae</taxon>
        <taxon>Venustampulla</taxon>
    </lineage>
</organism>
<dbReference type="EMBL" id="NPIC01000018">
    <property type="protein sequence ID" value="RDL29818.1"/>
    <property type="molecule type" value="Genomic_DNA"/>
</dbReference>
<dbReference type="GO" id="GO:0000981">
    <property type="term" value="F:DNA-binding transcription factor activity, RNA polymerase II-specific"/>
    <property type="evidence" value="ECO:0007669"/>
    <property type="project" value="InterPro"/>
</dbReference>
<comment type="caution">
    <text evidence="9">The sequence shown here is derived from an EMBL/GenBank/DDBJ whole genome shotgun (WGS) entry which is preliminary data.</text>
</comment>
<gene>
    <name evidence="9" type="ORF">BP5553_10683</name>
</gene>
<dbReference type="CDD" id="cd00067">
    <property type="entry name" value="GAL4"/>
    <property type="match status" value="1"/>
</dbReference>
<feature type="compositionally biased region" description="Polar residues" evidence="7">
    <location>
        <begin position="662"/>
        <end position="672"/>
    </location>
</feature>
<dbReference type="Pfam" id="PF00172">
    <property type="entry name" value="Zn_clus"/>
    <property type="match status" value="1"/>
</dbReference>
<dbReference type="InterPro" id="IPR020946">
    <property type="entry name" value="Flavin_mOase-like"/>
</dbReference>
<reference evidence="9 10" key="1">
    <citation type="journal article" date="2018" name="IMA Fungus">
        <title>IMA Genome-F 9: Draft genome sequence of Annulohypoxylon stygium, Aspergillus mulundensis, Berkeleyomyces basicola (syn. Thielaviopsis basicola), Ceratocystis smalleyi, two Cercospora beticola strains, Coleophoma cylindrospora, Fusarium fracticaudum, Phialophora cf. hyalina, and Morchella septimelata.</title>
        <authorList>
            <person name="Wingfield B.D."/>
            <person name="Bills G.F."/>
            <person name="Dong Y."/>
            <person name="Huang W."/>
            <person name="Nel W.J."/>
            <person name="Swalarsk-Parry B.S."/>
            <person name="Vaghefi N."/>
            <person name="Wilken P.M."/>
            <person name="An Z."/>
            <person name="de Beer Z.W."/>
            <person name="De Vos L."/>
            <person name="Chen L."/>
            <person name="Duong T.A."/>
            <person name="Gao Y."/>
            <person name="Hammerbacher A."/>
            <person name="Kikkert J.R."/>
            <person name="Li Y."/>
            <person name="Li H."/>
            <person name="Li K."/>
            <person name="Li Q."/>
            <person name="Liu X."/>
            <person name="Ma X."/>
            <person name="Naidoo K."/>
            <person name="Pethybridge S.J."/>
            <person name="Sun J."/>
            <person name="Steenkamp E.T."/>
            <person name="van der Nest M.A."/>
            <person name="van Wyk S."/>
            <person name="Wingfield M.J."/>
            <person name="Xiong C."/>
            <person name="Yue Q."/>
            <person name="Zhang X."/>
        </authorList>
    </citation>
    <scope>NUCLEOTIDE SEQUENCE [LARGE SCALE GENOMIC DNA]</scope>
    <source>
        <strain evidence="9 10">BP 5553</strain>
    </source>
</reference>
<evidence type="ECO:0000256" key="2">
    <source>
        <dbReference type="ARBA" id="ARBA00022630"/>
    </source>
</evidence>
<dbReference type="STRING" id="2656787.A0A370T8S0"/>
<dbReference type="RefSeq" id="XP_031864575.1">
    <property type="nucleotide sequence ID" value="XM_032019306.1"/>
</dbReference>
<feature type="region of interest" description="Disordered" evidence="7">
    <location>
        <begin position="1"/>
        <end position="29"/>
    </location>
</feature>
<evidence type="ECO:0000256" key="7">
    <source>
        <dbReference type="SAM" id="MobiDB-lite"/>
    </source>
</evidence>
<evidence type="ECO:0000256" key="1">
    <source>
        <dbReference type="ARBA" id="ARBA00010139"/>
    </source>
</evidence>
<dbReference type="GO" id="GO:0008270">
    <property type="term" value="F:zinc ion binding"/>
    <property type="evidence" value="ECO:0007669"/>
    <property type="project" value="InterPro"/>
</dbReference>
<dbReference type="SUPFAM" id="SSF51905">
    <property type="entry name" value="FAD/NAD(P)-binding domain"/>
    <property type="match status" value="3"/>
</dbReference>
<dbReference type="Gene3D" id="3.50.50.60">
    <property type="entry name" value="FAD/NAD(P)-binding domain"/>
    <property type="match status" value="2"/>
</dbReference>
<dbReference type="Pfam" id="PF04082">
    <property type="entry name" value="Fungal_trans"/>
    <property type="match status" value="1"/>
</dbReference>
<keyword evidence="6" id="KW-0539">Nucleus</keyword>
<dbReference type="GO" id="GO:0050660">
    <property type="term" value="F:flavin adenine dinucleotide binding"/>
    <property type="evidence" value="ECO:0007669"/>
    <property type="project" value="InterPro"/>
</dbReference>
<dbReference type="Pfam" id="PF00743">
    <property type="entry name" value="FMO-like"/>
    <property type="match status" value="1"/>
</dbReference>
<dbReference type="GO" id="GO:0004499">
    <property type="term" value="F:N,N-dimethylaniline monooxygenase activity"/>
    <property type="evidence" value="ECO:0007669"/>
    <property type="project" value="InterPro"/>
</dbReference>
<keyword evidence="5" id="KW-0560">Oxidoreductase</keyword>
<dbReference type="SUPFAM" id="SSF57701">
    <property type="entry name" value="Zn2/Cys6 DNA-binding domain"/>
    <property type="match status" value="1"/>
</dbReference>
<dbReference type="SMART" id="SM00066">
    <property type="entry name" value="GAL4"/>
    <property type="match status" value="1"/>
</dbReference>
<dbReference type="InterPro" id="IPR036188">
    <property type="entry name" value="FAD/NAD-bd_sf"/>
</dbReference>
<dbReference type="InterPro" id="IPR007219">
    <property type="entry name" value="XnlR_reg_dom"/>
</dbReference>
<evidence type="ECO:0000259" key="8">
    <source>
        <dbReference type="PROSITE" id="PS50048"/>
    </source>
</evidence>